<dbReference type="Gene3D" id="3.30.420.10">
    <property type="entry name" value="Ribonuclease H-like superfamily/Ribonuclease H"/>
    <property type="match status" value="1"/>
</dbReference>
<dbReference type="OrthoDB" id="411823at2759"/>
<dbReference type="GO" id="GO:0003676">
    <property type="term" value="F:nucleic acid binding"/>
    <property type="evidence" value="ECO:0007669"/>
    <property type="project" value="InterPro"/>
</dbReference>
<proteinExistence type="predicted"/>
<dbReference type="InterPro" id="IPR036397">
    <property type="entry name" value="RNaseH_sf"/>
</dbReference>
<sequence length="139" mass="16250">MQLNWIKAHVGFLGNEAADNLAKQATKEGSHLYLQAPKCHLKKILRNLSLNKWQQYWDSGDIGRSISNILPKDTLTPASWSREWILFATDHGPFPRYLLTWGKGRPSRLRNFLSHGVILSFYKTNWRKYSTFVEKRTFK</sequence>
<accession>A0A4Y2A6T3</accession>
<protein>
    <recommendedName>
        <fullName evidence="1">RNase H type-1 domain-containing protein</fullName>
    </recommendedName>
</protein>
<dbReference type="PROSITE" id="PS50879">
    <property type="entry name" value="RNASE_H_1"/>
    <property type="match status" value="1"/>
</dbReference>
<name>A0A4Y2A6T3_ARAVE</name>
<evidence type="ECO:0000313" key="2">
    <source>
        <dbReference type="EMBL" id="GBL75531.1"/>
    </source>
</evidence>
<keyword evidence="3" id="KW-1185">Reference proteome</keyword>
<dbReference type="GO" id="GO:0004523">
    <property type="term" value="F:RNA-DNA hybrid ribonuclease activity"/>
    <property type="evidence" value="ECO:0007669"/>
    <property type="project" value="InterPro"/>
</dbReference>
<comment type="caution">
    <text evidence="2">The sequence shown here is derived from an EMBL/GenBank/DDBJ whole genome shotgun (WGS) entry which is preliminary data.</text>
</comment>
<dbReference type="EMBL" id="BGPR01000008">
    <property type="protein sequence ID" value="GBL75531.1"/>
    <property type="molecule type" value="Genomic_DNA"/>
</dbReference>
<organism evidence="2 3">
    <name type="scientific">Araneus ventricosus</name>
    <name type="common">Orbweaver spider</name>
    <name type="synonym">Epeira ventricosa</name>
    <dbReference type="NCBI Taxonomy" id="182803"/>
    <lineage>
        <taxon>Eukaryota</taxon>
        <taxon>Metazoa</taxon>
        <taxon>Ecdysozoa</taxon>
        <taxon>Arthropoda</taxon>
        <taxon>Chelicerata</taxon>
        <taxon>Arachnida</taxon>
        <taxon>Araneae</taxon>
        <taxon>Araneomorphae</taxon>
        <taxon>Entelegynae</taxon>
        <taxon>Araneoidea</taxon>
        <taxon>Araneidae</taxon>
        <taxon>Araneus</taxon>
    </lineage>
</organism>
<evidence type="ECO:0000313" key="3">
    <source>
        <dbReference type="Proteomes" id="UP000499080"/>
    </source>
</evidence>
<dbReference type="InterPro" id="IPR012337">
    <property type="entry name" value="RNaseH-like_sf"/>
</dbReference>
<dbReference type="Proteomes" id="UP000499080">
    <property type="component" value="Unassembled WGS sequence"/>
</dbReference>
<reference evidence="2 3" key="1">
    <citation type="journal article" date="2019" name="Sci. Rep.">
        <title>Orb-weaving spider Araneus ventricosus genome elucidates the spidroin gene catalogue.</title>
        <authorList>
            <person name="Kono N."/>
            <person name="Nakamura H."/>
            <person name="Ohtoshi R."/>
            <person name="Moran D.A.P."/>
            <person name="Shinohara A."/>
            <person name="Yoshida Y."/>
            <person name="Fujiwara M."/>
            <person name="Mori M."/>
            <person name="Tomita M."/>
            <person name="Arakawa K."/>
        </authorList>
    </citation>
    <scope>NUCLEOTIDE SEQUENCE [LARGE SCALE GENOMIC DNA]</scope>
</reference>
<evidence type="ECO:0000259" key="1">
    <source>
        <dbReference type="PROSITE" id="PS50879"/>
    </source>
</evidence>
<gene>
    <name evidence="2" type="ORF">AVEN_154877_1</name>
</gene>
<dbReference type="AlphaFoldDB" id="A0A4Y2A6T3"/>
<feature type="domain" description="RNase H type-1" evidence="1">
    <location>
        <begin position="1"/>
        <end position="27"/>
    </location>
</feature>
<dbReference type="InterPro" id="IPR002156">
    <property type="entry name" value="RNaseH_domain"/>
</dbReference>
<dbReference type="SUPFAM" id="SSF53098">
    <property type="entry name" value="Ribonuclease H-like"/>
    <property type="match status" value="1"/>
</dbReference>